<protein>
    <submittedName>
        <fullName evidence="1">Dynein heavy chain</fullName>
    </submittedName>
</protein>
<feature type="non-terminal residue" evidence="1">
    <location>
        <position position="324"/>
    </location>
</feature>
<gene>
    <name evidence="1" type="ORF">TPC1_15752</name>
</gene>
<evidence type="ECO:0000313" key="1">
    <source>
        <dbReference type="EMBL" id="JAP92339.1"/>
    </source>
</evidence>
<reference evidence="1" key="1">
    <citation type="submission" date="2015-07" db="EMBL/GenBank/DDBJ databases">
        <title>Adaptation to a free-living lifestyle via gene acquisitions in the diplomonad Trepomonas sp. PC1.</title>
        <authorList>
            <person name="Xu F."/>
            <person name="Jerlstrom-Hultqvist J."/>
            <person name="Kolisko M."/>
            <person name="Simpson A.G.B."/>
            <person name="Roger A.J."/>
            <person name="Svard S.G."/>
            <person name="Andersson J.O."/>
        </authorList>
    </citation>
    <scope>NUCLEOTIDE SEQUENCE</scope>
    <source>
        <strain evidence="1">PC1</strain>
    </source>
</reference>
<dbReference type="EMBL" id="GDID01004267">
    <property type="protein sequence ID" value="JAP92339.1"/>
    <property type="molecule type" value="Transcribed_RNA"/>
</dbReference>
<organism evidence="1">
    <name type="scientific">Trepomonas sp. PC1</name>
    <dbReference type="NCBI Taxonomy" id="1076344"/>
    <lineage>
        <taxon>Eukaryota</taxon>
        <taxon>Metamonada</taxon>
        <taxon>Diplomonadida</taxon>
        <taxon>Hexamitidae</taxon>
        <taxon>Hexamitinae</taxon>
        <taxon>Trepomonas</taxon>
    </lineage>
</organism>
<dbReference type="AlphaFoldDB" id="A0A146KAB4"/>
<name>A0A146KAB4_9EUKA</name>
<feature type="non-terminal residue" evidence="1">
    <location>
        <position position="1"/>
    </location>
</feature>
<proteinExistence type="predicted"/>
<sequence length="324" mass="37896">KKIQQQKLTEFQQQYIKQMAEPPLHTGSISAQVRVIAMERRKLTLALQPIQETLQLYANALNDTKGIELAQFDDQTMQSRELDGWIKQSKNYTFNQFSGQGLWCTCFINDWENGLIVGIINDPLKLIVLTKKGAFQLPPIYVFIWGEDLQLFQARLEQALFDKNIMEAMSRFKYYVDNMPIEANSKYPPNLRREIKKQAIPVFKQKTVLCFTEEKYKQLREKTLLLMDELLENASTKFLTSQNRITFEQLLERSPSIIAERQLELARDNIIQNKQYLFFNGDKNDFVYKYLITPSTMNAFIPSNCQFDDFGNPIVTEEELQLNV</sequence>
<accession>A0A146KAB4</accession>